<dbReference type="GO" id="GO:0051539">
    <property type="term" value="F:4 iron, 4 sulfur cluster binding"/>
    <property type="evidence" value="ECO:0007669"/>
    <property type="project" value="UniProtKB-KW"/>
</dbReference>
<dbReference type="PANTHER" id="PTHR43545">
    <property type="entry name" value="FORMATE DEHYDROGENASE, NITRATE-INDUCIBLE, IRON-SULFUR SUBUNIT"/>
    <property type="match status" value="1"/>
</dbReference>
<feature type="domain" description="4Fe-4S ferredoxin-type" evidence="8">
    <location>
        <begin position="47"/>
        <end position="76"/>
    </location>
</feature>
<dbReference type="GO" id="GO:0042597">
    <property type="term" value="C:periplasmic space"/>
    <property type="evidence" value="ECO:0007669"/>
    <property type="project" value="UniProtKB-SubCell"/>
</dbReference>
<evidence type="ECO:0000259" key="8">
    <source>
        <dbReference type="PROSITE" id="PS51379"/>
    </source>
</evidence>
<organism evidence="9">
    <name type="scientific">uncultured Desulfovibrio sp</name>
    <dbReference type="NCBI Taxonomy" id="167968"/>
    <lineage>
        <taxon>Bacteria</taxon>
        <taxon>Pseudomonadati</taxon>
        <taxon>Thermodesulfobacteriota</taxon>
        <taxon>Desulfovibrionia</taxon>
        <taxon>Desulfovibrionales</taxon>
        <taxon>Desulfovibrionaceae</taxon>
        <taxon>Desulfovibrio</taxon>
        <taxon>environmental samples</taxon>
    </lineage>
</organism>
<name>A0A212L3D0_9BACT</name>
<evidence type="ECO:0000256" key="5">
    <source>
        <dbReference type="ARBA" id="ARBA00022737"/>
    </source>
</evidence>
<feature type="domain" description="4Fe-4S ferredoxin-type" evidence="8">
    <location>
        <begin position="155"/>
        <end position="184"/>
    </location>
</feature>
<sequence>MPSDHFLQRRKLLKGLTSAGAAATLALAGPKPAQAMSLRLSSDGVDCCTVIDVDKCTGCGACVAACRGRNLSRLPVPKYPIPQPVPSWVPISDWSTRQHINNRLTPYNWIYIQTCTLPAAGGVRRVFMPRRCLHCLNPQCVSLCPSGAARQTPQGAAYIDENICFGDGPCQRACPWLIPQRQSGVGPYLKFAPRYMGYGLVFKCDFCHDLLAQGQPPACVAACPAGAQSFGIRDKMVAHAQEMAEQKKGELFGLRENGGTNTIYVSSIPFRDIEAAMLQQEQVSFGRPSLRPAGASMEKENSLVDIVLAAPLAGAALASLRLLRDRLKGRKS</sequence>
<dbReference type="RefSeq" id="WP_179980035.1">
    <property type="nucleotide sequence ID" value="NZ_LT608333.1"/>
</dbReference>
<reference evidence="9" key="1">
    <citation type="submission" date="2016-08" db="EMBL/GenBank/DDBJ databases">
        <authorList>
            <person name="Seilhamer J.J."/>
        </authorList>
    </citation>
    <scope>NUCLEOTIDE SEQUENCE</scope>
    <source>
        <strain evidence="9">86-1</strain>
    </source>
</reference>
<keyword evidence="6" id="KW-0408">Iron</keyword>
<evidence type="ECO:0000313" key="9">
    <source>
        <dbReference type="EMBL" id="SCM72063.1"/>
    </source>
</evidence>
<keyword evidence="3" id="KW-0004">4Fe-4S</keyword>
<evidence type="ECO:0000256" key="3">
    <source>
        <dbReference type="ARBA" id="ARBA00022485"/>
    </source>
</evidence>
<dbReference type="InterPro" id="IPR051555">
    <property type="entry name" value="FDH_Electron_Transfer_Unit"/>
</dbReference>
<protein>
    <submittedName>
        <fullName evidence="9">4Fe-4S ferredoxin iron-sulfur binding domain protein</fullName>
    </submittedName>
</protein>
<dbReference type="Pfam" id="PF00037">
    <property type="entry name" value="Fer4"/>
    <property type="match status" value="1"/>
</dbReference>
<evidence type="ECO:0000256" key="4">
    <source>
        <dbReference type="ARBA" id="ARBA00022723"/>
    </source>
</evidence>
<evidence type="ECO:0000256" key="7">
    <source>
        <dbReference type="ARBA" id="ARBA00023014"/>
    </source>
</evidence>
<keyword evidence="5" id="KW-0677">Repeat</keyword>
<dbReference type="InterPro" id="IPR006311">
    <property type="entry name" value="TAT_signal"/>
</dbReference>
<evidence type="ECO:0000256" key="1">
    <source>
        <dbReference type="ARBA" id="ARBA00004418"/>
    </source>
</evidence>
<comment type="subcellular location">
    <subcellularLocation>
        <location evidence="1">Periplasm</location>
    </subcellularLocation>
</comment>
<dbReference type="PROSITE" id="PS51379">
    <property type="entry name" value="4FE4S_FER_2"/>
    <property type="match status" value="3"/>
</dbReference>
<dbReference type="NCBIfam" id="TIGR01409">
    <property type="entry name" value="TAT_signal_seq"/>
    <property type="match status" value="1"/>
</dbReference>
<keyword evidence="4" id="KW-0479">Metal-binding</keyword>
<dbReference type="PANTHER" id="PTHR43545:SF4">
    <property type="entry name" value="IRON-SULFUR PROTEIN"/>
    <property type="match status" value="1"/>
</dbReference>
<accession>A0A212L3D0</accession>
<comment type="subunit">
    <text evidence="2">Heterodimer of a large and a small subunit.</text>
</comment>
<dbReference type="PROSITE" id="PS51318">
    <property type="entry name" value="TAT"/>
    <property type="match status" value="1"/>
</dbReference>
<dbReference type="SUPFAM" id="SSF54862">
    <property type="entry name" value="4Fe-4S ferredoxins"/>
    <property type="match status" value="1"/>
</dbReference>
<proteinExistence type="predicted"/>
<dbReference type="Pfam" id="PF13247">
    <property type="entry name" value="Fer4_11"/>
    <property type="match status" value="1"/>
</dbReference>
<evidence type="ECO:0000256" key="2">
    <source>
        <dbReference type="ARBA" id="ARBA00011771"/>
    </source>
</evidence>
<dbReference type="AlphaFoldDB" id="A0A212L3D0"/>
<dbReference type="InterPro" id="IPR019546">
    <property type="entry name" value="TAT_signal_bac_arc"/>
</dbReference>
<gene>
    <name evidence="9" type="ORF">KL86DES1_20374</name>
</gene>
<dbReference type="InterPro" id="IPR017896">
    <property type="entry name" value="4Fe4S_Fe-S-bd"/>
</dbReference>
<keyword evidence="7" id="KW-0411">Iron-sulfur</keyword>
<feature type="domain" description="4Fe-4S ferredoxin-type" evidence="8">
    <location>
        <begin position="123"/>
        <end position="154"/>
    </location>
</feature>
<dbReference type="EMBL" id="FMJC01000002">
    <property type="protein sequence ID" value="SCM72063.1"/>
    <property type="molecule type" value="Genomic_DNA"/>
</dbReference>
<evidence type="ECO:0000256" key="6">
    <source>
        <dbReference type="ARBA" id="ARBA00023004"/>
    </source>
</evidence>
<dbReference type="GO" id="GO:0046872">
    <property type="term" value="F:metal ion binding"/>
    <property type="evidence" value="ECO:0007669"/>
    <property type="project" value="UniProtKB-KW"/>
</dbReference>
<dbReference type="Gene3D" id="3.30.70.20">
    <property type="match status" value="2"/>
</dbReference>